<evidence type="ECO:0000313" key="2">
    <source>
        <dbReference type="EMBL" id="MQM21740.1"/>
    </source>
</evidence>
<feature type="region of interest" description="Disordered" evidence="1">
    <location>
        <begin position="1"/>
        <end position="56"/>
    </location>
</feature>
<evidence type="ECO:0000256" key="1">
    <source>
        <dbReference type="SAM" id="MobiDB-lite"/>
    </source>
</evidence>
<gene>
    <name evidence="2" type="ORF">Taro_054786</name>
</gene>
<name>A0A843XRP4_COLES</name>
<comment type="caution">
    <text evidence="2">The sequence shown here is derived from an EMBL/GenBank/DDBJ whole genome shotgun (WGS) entry which is preliminary data.</text>
</comment>
<evidence type="ECO:0000313" key="3">
    <source>
        <dbReference type="Proteomes" id="UP000652761"/>
    </source>
</evidence>
<sequence>MSISKSEQGEALTPRPAKEQEDKEPTFPSIEEEGDQAPVAIKKAPPSTSCSDQSIATTPVSHYQKFMKRYLEKSHSTISIA</sequence>
<dbReference type="AlphaFoldDB" id="A0A843XRP4"/>
<keyword evidence="3" id="KW-1185">Reference proteome</keyword>
<dbReference type="Proteomes" id="UP000652761">
    <property type="component" value="Unassembled WGS sequence"/>
</dbReference>
<protein>
    <submittedName>
        <fullName evidence="2">Uncharacterized protein</fullName>
    </submittedName>
</protein>
<reference evidence="2" key="1">
    <citation type="submission" date="2017-07" db="EMBL/GenBank/DDBJ databases">
        <title>Taro Niue Genome Assembly and Annotation.</title>
        <authorList>
            <person name="Atibalentja N."/>
            <person name="Keating K."/>
            <person name="Fields C.J."/>
        </authorList>
    </citation>
    <scope>NUCLEOTIDE SEQUENCE</scope>
    <source>
        <strain evidence="2">Niue_2</strain>
        <tissue evidence="2">Leaf</tissue>
    </source>
</reference>
<feature type="compositionally biased region" description="Basic and acidic residues" evidence="1">
    <location>
        <begin position="16"/>
        <end position="25"/>
    </location>
</feature>
<dbReference type="EMBL" id="NMUH01011519">
    <property type="protein sequence ID" value="MQM21740.1"/>
    <property type="molecule type" value="Genomic_DNA"/>
</dbReference>
<proteinExistence type="predicted"/>
<organism evidence="2 3">
    <name type="scientific">Colocasia esculenta</name>
    <name type="common">Wild taro</name>
    <name type="synonym">Arum esculentum</name>
    <dbReference type="NCBI Taxonomy" id="4460"/>
    <lineage>
        <taxon>Eukaryota</taxon>
        <taxon>Viridiplantae</taxon>
        <taxon>Streptophyta</taxon>
        <taxon>Embryophyta</taxon>
        <taxon>Tracheophyta</taxon>
        <taxon>Spermatophyta</taxon>
        <taxon>Magnoliopsida</taxon>
        <taxon>Liliopsida</taxon>
        <taxon>Araceae</taxon>
        <taxon>Aroideae</taxon>
        <taxon>Colocasieae</taxon>
        <taxon>Colocasia</taxon>
    </lineage>
</organism>
<accession>A0A843XRP4</accession>
<feature type="compositionally biased region" description="Polar residues" evidence="1">
    <location>
        <begin position="46"/>
        <end position="56"/>
    </location>
</feature>